<evidence type="ECO:0000259" key="13">
    <source>
        <dbReference type="SMART" id="SM01217"/>
    </source>
</evidence>
<dbReference type="SUPFAM" id="SSF52279">
    <property type="entry name" value="Beta-D-glucan exohydrolase, C-terminal domain"/>
    <property type="match status" value="1"/>
</dbReference>
<comment type="pathway">
    <text evidence="2 11">Glycan metabolism; cellulose degradation.</text>
</comment>
<name>A0ABR3PJU5_9PEZI</name>
<sequence>MPSIVSSLLLASAGLSVAGANYTRIDGPLFPETVYPGRESENPVTIAGSKTNQTSPPKYPSPWGEGLDDWADAYEKARAFVSQLTLEEKVNLTTGTGWELDSCVGQTGSIPRLGFKALCLQDSPTGVRDTDFNSVFPAGVNAAAAWDRGLAYARGKAMGEEHRDKGVDMQLGPVAGPLGRAPTGGRNWEGFSPDPYLTGELFATSIKGIQSNGILTSAKHFLAYEQEHFRLAYEAVPYGFNITESVSANLDDITMHEMYLWPFANGVKAGAASVMCSYNSINNSQACQNSYTLNYLLKQELGFQGFVISDWYGTHSGRESMLAGLDMTMPGDPEGQNTNTGASYYGSNLTIAVLNGSIPQWRIDDATTRIVAAWYYVGLDNKTTDINFNSWTLDTYNWEHWFVGGGAWKQVNQHVDVRGSHAPLIREIAAKSTVLLKNVNNTLPLTGSEKLTAVFGYDAIANPEGNNACVDRQCDNGTLAMGWGSGSSNFASLITPDMAISNEVAANGGAYEAVTDNYALAKVGPLARRADVSLVFVNADSGEGYIVVDGNYGDRNNLTLWGNGDALIEAVAANSSNTVVIIHSVGAVLMDKYKNHDNITAILWAGIPGEQSGNAIADVLYGRVNPSGKLPFSMAKNREDWGADVLYKPNAGTGGPQTNFKEGIFIDYRGLDKHNITPTYEFGYGISYTNYTYSNIKINKHEVSEYTAATGKTSSAPTYGTIDMNPAAHVFPANFTRVPMYLYPWINSTNLSSSSADTDYGKDVPLPAGAYDNSSQAIVPAGGAPGGNPLLWDVIATVTVDIKNVGKVAGEEVAQLYVSHGGPYDAPLALRGFEKVLIQPNQTATASFDILRRDIMNWSPTQQNWYVSNYTKTIYVGASSRNLPLSLKF</sequence>
<evidence type="ECO:0000256" key="5">
    <source>
        <dbReference type="ARBA" id="ARBA00022729"/>
    </source>
</evidence>
<dbReference type="InterPro" id="IPR001764">
    <property type="entry name" value="Glyco_hydro_3_N"/>
</dbReference>
<evidence type="ECO:0000256" key="8">
    <source>
        <dbReference type="ARBA" id="ARBA00023277"/>
    </source>
</evidence>
<dbReference type="Gene3D" id="3.20.20.300">
    <property type="entry name" value="Glycoside hydrolase, family 3, N-terminal domain"/>
    <property type="match status" value="1"/>
</dbReference>
<dbReference type="InterPro" id="IPR050288">
    <property type="entry name" value="Cellulose_deg_GH3"/>
</dbReference>
<accession>A0ABR3PJU5</accession>
<evidence type="ECO:0000256" key="6">
    <source>
        <dbReference type="ARBA" id="ARBA00022801"/>
    </source>
</evidence>
<evidence type="ECO:0000256" key="4">
    <source>
        <dbReference type="ARBA" id="ARBA00012744"/>
    </source>
</evidence>
<keyword evidence="7" id="KW-0325">Glycoprotein</keyword>
<dbReference type="PANTHER" id="PTHR42715:SF29">
    <property type="entry name" value="BETA-GLUCOSIDASE A-RELATED"/>
    <property type="match status" value="1"/>
</dbReference>
<dbReference type="SUPFAM" id="SSF51445">
    <property type="entry name" value="(Trans)glycosidases"/>
    <property type="match status" value="1"/>
</dbReference>
<dbReference type="InterPro" id="IPR036962">
    <property type="entry name" value="Glyco_hydro_3_N_sf"/>
</dbReference>
<comment type="caution">
    <text evidence="14">The sequence shown here is derived from an EMBL/GenBank/DDBJ whole genome shotgun (WGS) entry which is preliminary data.</text>
</comment>
<dbReference type="EC" id="3.2.1.21" evidence="4 11"/>
<keyword evidence="8 11" id="KW-0119">Carbohydrate metabolism</keyword>
<evidence type="ECO:0000256" key="3">
    <source>
        <dbReference type="ARBA" id="ARBA00005336"/>
    </source>
</evidence>
<evidence type="ECO:0000256" key="7">
    <source>
        <dbReference type="ARBA" id="ARBA00023180"/>
    </source>
</evidence>
<feature type="signal peptide" evidence="12">
    <location>
        <begin position="1"/>
        <end position="20"/>
    </location>
</feature>
<dbReference type="Gene3D" id="3.40.50.1700">
    <property type="entry name" value="Glycoside hydrolase family 3 C-terminal domain"/>
    <property type="match status" value="1"/>
</dbReference>
<dbReference type="RefSeq" id="XP_069202680.1">
    <property type="nucleotide sequence ID" value="XM_069344857.1"/>
</dbReference>
<dbReference type="EMBL" id="JBFMKM010000004">
    <property type="protein sequence ID" value="KAL1306407.1"/>
    <property type="molecule type" value="Genomic_DNA"/>
</dbReference>
<dbReference type="Pfam" id="PF00933">
    <property type="entry name" value="Glyco_hydro_3"/>
    <property type="match status" value="1"/>
</dbReference>
<dbReference type="GeneID" id="95978813"/>
<dbReference type="PRINTS" id="PR00133">
    <property type="entry name" value="GLHYDRLASE3"/>
</dbReference>
<keyword evidence="10 11" id="KW-0624">Polysaccharide degradation</keyword>
<proteinExistence type="inferred from homology"/>
<feature type="chain" id="PRO_5046460398" description="beta-glucosidase" evidence="12">
    <location>
        <begin position="21"/>
        <end position="889"/>
    </location>
</feature>
<reference evidence="14 15" key="1">
    <citation type="submission" date="2024-07" db="EMBL/GenBank/DDBJ databases">
        <title>Draft sequence of the Neodothiora populina.</title>
        <authorList>
            <person name="Drown D.D."/>
            <person name="Schuette U.S."/>
            <person name="Buechlein A.B."/>
            <person name="Rusch D.R."/>
            <person name="Winton L.W."/>
            <person name="Adams G.A."/>
        </authorList>
    </citation>
    <scope>NUCLEOTIDE SEQUENCE [LARGE SCALE GENOMIC DNA]</scope>
    <source>
        <strain evidence="14 15">CPC 39397</strain>
    </source>
</reference>
<comment type="similarity">
    <text evidence="3 11">Belongs to the glycosyl hydrolase 3 family.</text>
</comment>
<dbReference type="InterPro" id="IPR019800">
    <property type="entry name" value="Glyco_hydro_3_AS"/>
</dbReference>
<dbReference type="InterPro" id="IPR002772">
    <property type="entry name" value="Glyco_hydro_3_C"/>
</dbReference>
<evidence type="ECO:0000313" key="14">
    <source>
        <dbReference type="EMBL" id="KAL1306407.1"/>
    </source>
</evidence>
<dbReference type="InterPro" id="IPR026891">
    <property type="entry name" value="Fn3-like"/>
</dbReference>
<dbReference type="Pfam" id="PF14310">
    <property type="entry name" value="Fn3-like"/>
    <property type="match status" value="1"/>
</dbReference>
<dbReference type="SMART" id="SM01217">
    <property type="entry name" value="Fn3_like"/>
    <property type="match status" value="1"/>
</dbReference>
<dbReference type="Gene3D" id="2.60.40.10">
    <property type="entry name" value="Immunoglobulins"/>
    <property type="match status" value="1"/>
</dbReference>
<feature type="domain" description="Fibronectin type III-like" evidence="13">
    <location>
        <begin position="812"/>
        <end position="880"/>
    </location>
</feature>
<evidence type="ECO:0000256" key="10">
    <source>
        <dbReference type="ARBA" id="ARBA00023326"/>
    </source>
</evidence>
<evidence type="ECO:0000256" key="11">
    <source>
        <dbReference type="RuleBase" id="RU361161"/>
    </source>
</evidence>
<dbReference type="InterPro" id="IPR013783">
    <property type="entry name" value="Ig-like_fold"/>
</dbReference>
<dbReference type="PROSITE" id="PS00775">
    <property type="entry name" value="GLYCOSYL_HYDROL_F3"/>
    <property type="match status" value="1"/>
</dbReference>
<evidence type="ECO:0000313" key="15">
    <source>
        <dbReference type="Proteomes" id="UP001562354"/>
    </source>
</evidence>
<dbReference type="Pfam" id="PF01915">
    <property type="entry name" value="Glyco_hydro_3_C"/>
    <property type="match status" value="1"/>
</dbReference>
<evidence type="ECO:0000256" key="2">
    <source>
        <dbReference type="ARBA" id="ARBA00004987"/>
    </source>
</evidence>
<organism evidence="14 15">
    <name type="scientific">Neodothiora populina</name>
    <dbReference type="NCBI Taxonomy" id="2781224"/>
    <lineage>
        <taxon>Eukaryota</taxon>
        <taxon>Fungi</taxon>
        <taxon>Dikarya</taxon>
        <taxon>Ascomycota</taxon>
        <taxon>Pezizomycotina</taxon>
        <taxon>Dothideomycetes</taxon>
        <taxon>Dothideomycetidae</taxon>
        <taxon>Dothideales</taxon>
        <taxon>Dothioraceae</taxon>
        <taxon>Neodothiora</taxon>
    </lineage>
</organism>
<evidence type="ECO:0000256" key="9">
    <source>
        <dbReference type="ARBA" id="ARBA00023295"/>
    </source>
</evidence>
<keyword evidence="6 11" id="KW-0378">Hydrolase</keyword>
<keyword evidence="5 12" id="KW-0732">Signal</keyword>
<dbReference type="Proteomes" id="UP001562354">
    <property type="component" value="Unassembled WGS sequence"/>
</dbReference>
<dbReference type="InterPro" id="IPR036881">
    <property type="entry name" value="Glyco_hydro_3_C_sf"/>
</dbReference>
<dbReference type="InterPro" id="IPR017853">
    <property type="entry name" value="GH"/>
</dbReference>
<comment type="catalytic activity">
    <reaction evidence="1 11">
        <text>Hydrolysis of terminal, non-reducing beta-D-glucosyl residues with release of beta-D-glucose.</text>
        <dbReference type="EC" id="3.2.1.21"/>
    </reaction>
</comment>
<protein>
    <recommendedName>
        <fullName evidence="4 11">beta-glucosidase</fullName>
        <ecNumber evidence="4 11">3.2.1.21</ecNumber>
    </recommendedName>
</protein>
<evidence type="ECO:0000256" key="1">
    <source>
        <dbReference type="ARBA" id="ARBA00000448"/>
    </source>
</evidence>
<evidence type="ECO:0000256" key="12">
    <source>
        <dbReference type="SAM" id="SignalP"/>
    </source>
</evidence>
<gene>
    <name evidence="14" type="ORF">AAFC00_005113</name>
</gene>
<dbReference type="PANTHER" id="PTHR42715">
    <property type="entry name" value="BETA-GLUCOSIDASE"/>
    <property type="match status" value="1"/>
</dbReference>
<keyword evidence="9 11" id="KW-0326">Glycosidase</keyword>
<keyword evidence="15" id="KW-1185">Reference proteome</keyword>